<dbReference type="InterPro" id="IPR051159">
    <property type="entry name" value="Hexapeptide_acetyltransf"/>
</dbReference>
<comment type="caution">
    <text evidence="1">The sequence shown here is derived from an EMBL/GenBank/DDBJ whole genome shotgun (WGS) entry which is preliminary data.</text>
</comment>
<evidence type="ECO:0000313" key="2">
    <source>
        <dbReference type="Proteomes" id="UP000292884"/>
    </source>
</evidence>
<protein>
    <submittedName>
        <fullName evidence="1">Uncharacterized protein</fullName>
    </submittedName>
</protein>
<sequence>MEINTTNSIAESTIIPEFVKMGDFNRIGSNVVIQAVKGAKNPKMIIGDCNIINDNVKILVGDNGVVIGDWNVLHNNMLLIGEDSLEIGHNCWFGQNTILDGSGKLFIGNGVRVGMYSQIWTHVASGEQIEGCILYARRPTKIEEEVWLVGSCVVGSGITLARRSTYLINSVITKDSEESRVYSGSPAKLMEKANFYKKMSIRDKFEMLKNWADEFANAENGVNVKSINDEVLVIETEIDVLLFVSQEPSEGLIYKNSTIFNMKNKTFKKINSHLERSFYSYLYNNKARFTPINKIQW</sequence>
<keyword evidence="2" id="KW-1185">Reference proteome</keyword>
<dbReference type="AlphaFoldDB" id="A0A4R0N7B7"/>
<dbReference type="RefSeq" id="WP_131552015.1">
    <property type="nucleotide sequence ID" value="NZ_SJSK01000001.1"/>
</dbReference>
<reference evidence="1 2" key="1">
    <citation type="submission" date="2019-02" db="EMBL/GenBank/DDBJ databases">
        <title>Pedobacter sp. RP-1-13 sp. nov., isolated from Arctic soil.</title>
        <authorList>
            <person name="Dahal R.H."/>
        </authorList>
    </citation>
    <scope>NUCLEOTIDE SEQUENCE [LARGE SCALE GENOMIC DNA]</scope>
    <source>
        <strain evidence="1 2">RP-1-13</strain>
    </source>
</reference>
<gene>
    <name evidence="1" type="ORF">EZ428_05080</name>
</gene>
<evidence type="ECO:0000313" key="1">
    <source>
        <dbReference type="EMBL" id="TCC94154.1"/>
    </source>
</evidence>
<dbReference type="InterPro" id="IPR011004">
    <property type="entry name" value="Trimer_LpxA-like_sf"/>
</dbReference>
<dbReference type="PANTHER" id="PTHR23416">
    <property type="entry name" value="SIALIC ACID SYNTHASE-RELATED"/>
    <property type="match status" value="1"/>
</dbReference>
<dbReference type="OrthoDB" id="9812571at2"/>
<name>A0A4R0N7B7_9SPHI</name>
<accession>A0A4R0N7B7</accession>
<dbReference type="Gene3D" id="2.160.10.10">
    <property type="entry name" value="Hexapeptide repeat proteins"/>
    <property type="match status" value="2"/>
</dbReference>
<dbReference type="EMBL" id="SJSK01000001">
    <property type="protein sequence ID" value="TCC94154.1"/>
    <property type="molecule type" value="Genomic_DNA"/>
</dbReference>
<dbReference type="Proteomes" id="UP000292884">
    <property type="component" value="Unassembled WGS sequence"/>
</dbReference>
<dbReference type="SUPFAM" id="SSF51161">
    <property type="entry name" value="Trimeric LpxA-like enzymes"/>
    <property type="match status" value="1"/>
</dbReference>
<proteinExistence type="predicted"/>
<organism evidence="1 2">
    <name type="scientific">Pedobacter frigiditerrae</name>
    <dbReference type="NCBI Taxonomy" id="2530452"/>
    <lineage>
        <taxon>Bacteria</taxon>
        <taxon>Pseudomonadati</taxon>
        <taxon>Bacteroidota</taxon>
        <taxon>Sphingobacteriia</taxon>
        <taxon>Sphingobacteriales</taxon>
        <taxon>Sphingobacteriaceae</taxon>
        <taxon>Pedobacter</taxon>
    </lineage>
</organism>